<feature type="transmembrane region" description="Helical" evidence="8">
    <location>
        <begin position="12"/>
        <end position="30"/>
    </location>
</feature>
<dbReference type="GO" id="GO:0008360">
    <property type="term" value="P:regulation of cell shape"/>
    <property type="evidence" value="ECO:0007669"/>
    <property type="project" value="UniProtKB-KW"/>
</dbReference>
<comment type="caution">
    <text evidence="9">The sequence shown here is derived from an EMBL/GenBank/DDBJ whole genome shotgun (WGS) entry which is preliminary data.</text>
</comment>
<organism evidence="9 10">
    <name type="scientific">Lactobacillus mulieris</name>
    <dbReference type="NCBI Taxonomy" id="2508708"/>
    <lineage>
        <taxon>Bacteria</taxon>
        <taxon>Bacillati</taxon>
        <taxon>Bacillota</taxon>
        <taxon>Bacilli</taxon>
        <taxon>Lactobacillales</taxon>
        <taxon>Lactobacillaceae</taxon>
        <taxon>Lactobacillus</taxon>
    </lineage>
</organism>
<evidence type="ECO:0000313" key="9">
    <source>
        <dbReference type="EMBL" id="MCZ3845304.1"/>
    </source>
</evidence>
<dbReference type="InterPro" id="IPR007227">
    <property type="entry name" value="Cell_shape_determining_MreD"/>
</dbReference>
<evidence type="ECO:0000256" key="7">
    <source>
        <dbReference type="ARBA" id="ARBA00023136"/>
    </source>
</evidence>
<evidence type="ECO:0000256" key="4">
    <source>
        <dbReference type="ARBA" id="ARBA00022692"/>
    </source>
</evidence>
<evidence type="ECO:0000256" key="6">
    <source>
        <dbReference type="ARBA" id="ARBA00022989"/>
    </source>
</evidence>
<feature type="transmembrane region" description="Helical" evidence="8">
    <location>
        <begin position="36"/>
        <end position="57"/>
    </location>
</feature>
<dbReference type="GO" id="GO:0005886">
    <property type="term" value="C:plasma membrane"/>
    <property type="evidence" value="ECO:0007669"/>
    <property type="project" value="UniProtKB-SubCell"/>
</dbReference>
<dbReference type="RefSeq" id="WP_006586546.1">
    <property type="nucleotide sequence ID" value="NZ_CABMGH010000037.1"/>
</dbReference>
<keyword evidence="4 8" id="KW-0812">Transmembrane</keyword>
<dbReference type="Pfam" id="PF04093">
    <property type="entry name" value="MreD"/>
    <property type="match status" value="1"/>
</dbReference>
<protein>
    <submittedName>
        <fullName evidence="9">Rod shape-determining protein MreD</fullName>
    </submittedName>
</protein>
<comment type="subcellular location">
    <subcellularLocation>
        <location evidence="1">Cell membrane</location>
        <topology evidence="1">Multi-pass membrane protein</topology>
    </subcellularLocation>
</comment>
<keyword evidence="5" id="KW-0133">Cell shape</keyword>
<evidence type="ECO:0000256" key="3">
    <source>
        <dbReference type="ARBA" id="ARBA00022475"/>
    </source>
</evidence>
<feature type="transmembrane region" description="Helical" evidence="8">
    <location>
        <begin position="64"/>
        <end position="87"/>
    </location>
</feature>
<dbReference type="Proteomes" id="UP001213015">
    <property type="component" value="Unassembled WGS sequence"/>
</dbReference>
<keyword evidence="3" id="KW-1003">Cell membrane</keyword>
<gene>
    <name evidence="9" type="primary">mreD</name>
    <name evidence="9" type="ORF">L2422_07340</name>
</gene>
<dbReference type="NCBIfam" id="TIGR03426">
    <property type="entry name" value="shape_MreD"/>
    <property type="match status" value="1"/>
</dbReference>
<sequence length="181" mass="20155">MNSRSKLSRWYIAIAEFGALIIDGVASIYAHSLLGLSGVSASFWLVVIAVAACSLIDENNNNEIILAFFIGLIADIYYLGFIGPYTVGLTLVSWLCQKVTRILPDVFVVRVPVIVICYLLFDAFFWFILTIASTISISFSQVLWGMIANAILALILASLSYPLFNLLGREYPFAIKMNYYK</sequence>
<evidence type="ECO:0000256" key="2">
    <source>
        <dbReference type="ARBA" id="ARBA00007776"/>
    </source>
</evidence>
<accession>A0AAP3GXJ2</accession>
<name>A0AAP3GXJ2_9LACO</name>
<reference evidence="9" key="1">
    <citation type="submission" date="2022-01" db="EMBL/GenBank/DDBJ databases">
        <title>VMRC isolate genome collection.</title>
        <authorList>
            <person name="France M."/>
            <person name="Rutt L."/>
            <person name="Humphrys M."/>
            <person name="Ravel J."/>
        </authorList>
    </citation>
    <scope>NUCLEOTIDE SEQUENCE</scope>
    <source>
        <strain evidence="9">C0127B5</strain>
    </source>
</reference>
<evidence type="ECO:0000256" key="1">
    <source>
        <dbReference type="ARBA" id="ARBA00004651"/>
    </source>
</evidence>
<evidence type="ECO:0000256" key="8">
    <source>
        <dbReference type="SAM" id="Phobius"/>
    </source>
</evidence>
<evidence type="ECO:0000313" key="10">
    <source>
        <dbReference type="Proteomes" id="UP001213015"/>
    </source>
</evidence>
<dbReference type="GeneID" id="97459283"/>
<feature type="transmembrane region" description="Helical" evidence="8">
    <location>
        <begin position="107"/>
        <end position="130"/>
    </location>
</feature>
<feature type="transmembrane region" description="Helical" evidence="8">
    <location>
        <begin position="142"/>
        <end position="164"/>
    </location>
</feature>
<keyword evidence="7 8" id="KW-0472">Membrane</keyword>
<proteinExistence type="inferred from homology"/>
<evidence type="ECO:0000256" key="5">
    <source>
        <dbReference type="ARBA" id="ARBA00022960"/>
    </source>
</evidence>
<keyword evidence="6 8" id="KW-1133">Transmembrane helix</keyword>
<dbReference type="EMBL" id="JAKHLF010000014">
    <property type="protein sequence ID" value="MCZ3845304.1"/>
    <property type="molecule type" value="Genomic_DNA"/>
</dbReference>
<comment type="similarity">
    <text evidence="2">Belongs to the MreD family.</text>
</comment>
<dbReference type="AlphaFoldDB" id="A0AAP3GXJ2"/>